<evidence type="ECO:0000256" key="5">
    <source>
        <dbReference type="SAM" id="MobiDB-lite"/>
    </source>
</evidence>
<dbReference type="InterPro" id="IPR003284">
    <property type="entry name" value="Sal_SpvB"/>
</dbReference>
<dbReference type="InterPro" id="IPR013517">
    <property type="entry name" value="FG-GAP"/>
</dbReference>
<sequence>MDICSSVVGAPKNTTLLIKWVAVFLGTLIAFTFPISSHALTSSTGKTAVLAGDFSVSGGEAAYSLPISVSPGRAGHQPSLSLEYRSDSPNGNLGMGWSIGGLSAITRCGRNLAIDGRWGGVQFNTDDRYCLDGKRLIAITGKDGGHTTEYRLKENGYSKIISFGTAGSGPAYFKVWTKDGSVYEYGVTGDSRAELPGQAHVYKWALNKITDVTGNNSISFYYAENQTIGSHKIVSIDYIGGEILFGYGSRSDVTTSYLNGSSLIRNERLTSITTRDSANTVIGIYSPSYIYSSGTSRSLINGLNYCTNESCSTPIDFNWRFQKTASYTQTTSDLIQPRYIDSDRDGKLSSYGIVKRTKGLETCGDDIGPSHLNTVKHPSGHTTENNDDSFTLIGSIDSPSLSIQKWETTGRQHCQEEGEMHLSAVATPKDLCVEGNYSPSSDGVLSAYCKNNVAGDFNGDGKETIKQSFIKPSFTIDLNNDGIDDYAYKRAPNAFVYQLSGAGNDVKLEVASPVGLGYDVNINVVDINNDGLPDVVSYNPYPNQLRIYLNNGKGFLHTQTLSIHNNAIFETGELDFVDINNDGYPEYFKDGNFYKNNFGSIDASNIVKTIPLDNINSRHKNYSVNFPDINGDGWADTVITSAFRESSNYQTGAVTPNAIQHISSGGIQDKIYKIQESGVDYTINYKFATDASVHKQIHHFAYPYLNTTPRRFLVSNYSKAPKGYSPTSYSYFYEGARSHAKGYGFLGFQKITRTENAAIKTVISTTYEVNDGIIAGKPLSIIETRNGKKVGEQTFNYKKVARQGYGAQYYQSYANSITNIAYDLATQAVKRKELTTRTLDHFGNVVSEATDITSGIAKGGHFTTNTINQYLSSGVNSDHQIYDITSIQNIDNFESTLASFKAGLGRYCGSDGKIYFKPNDHIVLIHGEIDTPIVLQRYNSYYLYSTTGSSTDLDGLTTISGALTGITASAFNAASPASCGSYAYSDYDGDGQSEFATTKSTRTQLVTEAAENFWKIGALNVSTTTIADEDSNLIRTVENSFNYDGKGLLQANTTRASEYGTSSSISSAKYLTNAFKYDAYGNVIETKLTGSNIDHARISTSTYDANSLFPKTQTNAKGHTTTFTYDNNGLLKQSKSPLAGRTVSYNYDAFQRLTSETRPGSNNTISHNYKLDTACFAATPRTASCAQTSAANRGTVITHFDYAGHEIRSLHQGFNGEWIVRDNNWDRSGRKVSATRPRFLNDTAISVVNFQYDELHRETHKDEPAAKGGRARFKTAYTGFVTSLTDARGFNHSTTQNVLGHILRKDEPDSAFQTYAYYPDGKLKETTDSSGNVTKIGYDSLGHRSSLDDPDMGYWEYTYNALGELKVKKDANGVKTTLAYDALGRKTAEQYNTGGTMKWVYDTRGKPGTLAAVIGNELRTDYYYNGNGLLEEVAKQTNGEKFSSHYFYDDYERVNREVRPNGIDTSRLAGANNLSKTENPDDRLVLEYVYNPNGYMSAVRSPKNYADEVFTSASFRDEIRQLLTQAIQLANTYLERAEKYAIQEGFFKSKAAEYNQKTVNVHTLDGSSAAMLAGGYRYKQWCNAQGECYLRPGTWVLLHDDVVTPIDVTLDGDIYRVESTLVGNSAGKRNYSTTVHKVSDAEFGSQALYAAHDFILTDYDKNGQLDLMSTNDIYIAKADTATQEELLFTAEDLDQAAAIAGSRYKFYTELAGALISLSEDVAALSGVYCEMANQLGGSLTTAQRSDCQNNKETSQAEQLNTLLTNAELAAANDDSTYLYYWQRRETDAWDHTLSETLGNGLVNTYHHNANTGRPDYIATHKASQLFSKGVSGYTATGRNLRLIEYKYDNHDNVTYRYDQFLGIRDAFEYDGLDRVTNNSVVLDTPDKHLAGNPDFNGPFAVQYDKLGNIKQRSEIGDYTYSGVQAGPHAVTQANGLTYQYDDVGNMVSAKAVAGTDNAMERELEWNAFNKPTKITRNGKTVEFKYDANHSRYLKTNSDGVETFYFDKTYERVKDTTTGEVQHKHFVYADGKLIALNTQTRDSEDKLKDKQVRYLHYDALQSVDMITDGYGVVVERRSYNVWGKQRKVIWQEDSTTSVQLKIITNRGYTGHEQIEEVGLTHMNGRVYDEEVGRFISADPIVQAPFVTNSFNRYAYVWNNPLKYRDPSGFVARSHYESSLDYDPILSGADSYAEHMGSRYGSTIEIQQPHNMGSSGNLFGAAVAAAIHAVAASSLQDEIGNIQQSKPEDVDEPLDADNEIETKYHGEPTQFDDDDIVSVELRNKKHTNRLGGAADGHGITITLEDGTEIDVEETRAKEKKDDPFNPSGRSPVRFKHALSSDGKKRVAQPKELDLLREAVENKTKQNKSSDSKAKEGNENNDNNEYSGR</sequence>
<comment type="subcellular location">
    <subcellularLocation>
        <location evidence="1">Secreted</location>
    </subcellularLocation>
</comment>
<evidence type="ECO:0000256" key="6">
    <source>
        <dbReference type="SAM" id="Phobius"/>
    </source>
</evidence>
<dbReference type="Pfam" id="PF03534">
    <property type="entry name" value="SpvB"/>
    <property type="match status" value="1"/>
</dbReference>
<dbReference type="InterPro" id="IPR006530">
    <property type="entry name" value="YD"/>
</dbReference>
<dbReference type="Pfam" id="PF13517">
    <property type="entry name" value="FG-GAP_3"/>
    <property type="match status" value="1"/>
</dbReference>
<keyword evidence="3" id="KW-0732">Signal</keyword>
<keyword evidence="2" id="KW-0964">Secreted</keyword>
<dbReference type="GO" id="GO:0005576">
    <property type="term" value="C:extracellular region"/>
    <property type="evidence" value="ECO:0007669"/>
    <property type="project" value="UniProtKB-SubCell"/>
</dbReference>
<dbReference type="InterPro" id="IPR028994">
    <property type="entry name" value="Integrin_alpha_N"/>
</dbReference>
<dbReference type="InterPro" id="IPR031325">
    <property type="entry name" value="RHS_repeat"/>
</dbReference>
<proteinExistence type="predicted"/>
<keyword evidence="8" id="KW-1185">Reference proteome</keyword>
<feature type="transmembrane region" description="Helical" evidence="6">
    <location>
        <begin position="16"/>
        <end position="35"/>
    </location>
</feature>
<dbReference type="InterPro" id="IPR050708">
    <property type="entry name" value="T6SS_VgrG/RHS"/>
</dbReference>
<dbReference type="InterPro" id="IPR022385">
    <property type="entry name" value="Rhs_assc_core"/>
</dbReference>
<evidence type="ECO:0000256" key="4">
    <source>
        <dbReference type="ARBA" id="ARBA00023026"/>
    </source>
</evidence>
<keyword evidence="4" id="KW-0843">Virulence</keyword>
<organism evidence="7 8">
    <name type="scientific">Enterovibrio norvegicus FF-454</name>
    <dbReference type="NCBI Taxonomy" id="1185651"/>
    <lineage>
        <taxon>Bacteria</taxon>
        <taxon>Pseudomonadati</taxon>
        <taxon>Pseudomonadota</taxon>
        <taxon>Gammaproteobacteria</taxon>
        <taxon>Vibrionales</taxon>
        <taxon>Vibrionaceae</taxon>
        <taxon>Enterovibrio</taxon>
    </lineage>
</organism>
<name>A0A1E5C0B1_9GAMM</name>
<evidence type="ECO:0000256" key="3">
    <source>
        <dbReference type="ARBA" id="ARBA00022729"/>
    </source>
</evidence>
<reference evidence="7 8" key="1">
    <citation type="journal article" date="2012" name="Science">
        <title>Ecological populations of bacteria act as socially cohesive units of antibiotic production and resistance.</title>
        <authorList>
            <person name="Cordero O.X."/>
            <person name="Wildschutte H."/>
            <person name="Kirkup B."/>
            <person name="Proehl S."/>
            <person name="Ngo L."/>
            <person name="Hussain F."/>
            <person name="Le Roux F."/>
            <person name="Mincer T."/>
            <person name="Polz M.F."/>
        </authorList>
    </citation>
    <scope>NUCLEOTIDE SEQUENCE [LARGE SCALE GENOMIC DNA]</scope>
    <source>
        <strain evidence="7 8">FF-454</strain>
    </source>
</reference>
<dbReference type="NCBIfam" id="TIGR01643">
    <property type="entry name" value="YD_repeat_2x"/>
    <property type="match status" value="1"/>
</dbReference>
<feature type="compositionally biased region" description="Basic and acidic residues" evidence="5">
    <location>
        <begin position="2311"/>
        <end position="2321"/>
    </location>
</feature>
<dbReference type="GO" id="GO:0005737">
    <property type="term" value="C:cytoplasm"/>
    <property type="evidence" value="ECO:0007669"/>
    <property type="project" value="InterPro"/>
</dbReference>
<protein>
    <submittedName>
        <fullName evidence="7">Type IV secretion protein Rhs</fullName>
    </submittedName>
</protein>
<keyword evidence="6" id="KW-0472">Membrane</keyword>
<feature type="region of interest" description="Disordered" evidence="5">
    <location>
        <begin position="2311"/>
        <end position="2386"/>
    </location>
</feature>
<evidence type="ECO:0000256" key="1">
    <source>
        <dbReference type="ARBA" id="ARBA00004613"/>
    </source>
</evidence>
<dbReference type="SUPFAM" id="SSF69318">
    <property type="entry name" value="Integrin alpha N-terminal domain"/>
    <property type="match status" value="1"/>
</dbReference>
<dbReference type="PANTHER" id="PTHR32305">
    <property type="match status" value="1"/>
</dbReference>
<gene>
    <name evidence="7" type="ORF">A1OK_02805</name>
</gene>
<dbReference type="Proteomes" id="UP000095039">
    <property type="component" value="Unassembled WGS sequence"/>
</dbReference>
<accession>A0A1E5C0B1</accession>
<comment type="caution">
    <text evidence="7">The sequence shown here is derived from an EMBL/GenBank/DDBJ whole genome shotgun (WGS) entry which is preliminary data.</text>
</comment>
<evidence type="ECO:0000313" key="7">
    <source>
        <dbReference type="EMBL" id="OEE58954.1"/>
    </source>
</evidence>
<dbReference type="NCBIfam" id="TIGR03696">
    <property type="entry name" value="Rhs_assc_core"/>
    <property type="match status" value="1"/>
</dbReference>
<dbReference type="RefSeq" id="WP_016961183.1">
    <property type="nucleotide sequence ID" value="NZ_AJWN02000090.1"/>
</dbReference>
<dbReference type="PANTHER" id="PTHR32305:SF15">
    <property type="entry name" value="PROTEIN RHSA-RELATED"/>
    <property type="match status" value="1"/>
</dbReference>
<keyword evidence="6" id="KW-0812">Transmembrane</keyword>
<evidence type="ECO:0000256" key="2">
    <source>
        <dbReference type="ARBA" id="ARBA00022525"/>
    </source>
</evidence>
<keyword evidence="6" id="KW-1133">Transmembrane helix</keyword>
<evidence type="ECO:0000313" key="8">
    <source>
        <dbReference type="Proteomes" id="UP000095039"/>
    </source>
</evidence>
<feature type="compositionally biased region" description="Polar residues" evidence="5">
    <location>
        <begin position="2377"/>
        <end position="2386"/>
    </location>
</feature>
<dbReference type="Pfam" id="PF05593">
    <property type="entry name" value="RHS_repeat"/>
    <property type="match status" value="2"/>
</dbReference>
<feature type="compositionally biased region" description="Basic and acidic residues" evidence="5">
    <location>
        <begin position="2339"/>
        <end position="2375"/>
    </location>
</feature>
<dbReference type="Gene3D" id="2.180.10.10">
    <property type="entry name" value="RHS repeat-associated core"/>
    <property type="match status" value="3"/>
</dbReference>
<dbReference type="EMBL" id="AJWN02000090">
    <property type="protein sequence ID" value="OEE58954.1"/>
    <property type="molecule type" value="Genomic_DNA"/>
</dbReference>